<dbReference type="Proteomes" id="UP000735302">
    <property type="component" value="Unassembled WGS sequence"/>
</dbReference>
<evidence type="ECO:0000313" key="2">
    <source>
        <dbReference type="EMBL" id="GFO09829.1"/>
    </source>
</evidence>
<reference evidence="2 3" key="1">
    <citation type="journal article" date="2021" name="Elife">
        <title>Chloroplast acquisition without the gene transfer in kleptoplastic sea slugs, Plakobranchus ocellatus.</title>
        <authorList>
            <person name="Maeda T."/>
            <person name="Takahashi S."/>
            <person name="Yoshida T."/>
            <person name="Shimamura S."/>
            <person name="Takaki Y."/>
            <person name="Nagai Y."/>
            <person name="Toyoda A."/>
            <person name="Suzuki Y."/>
            <person name="Arimoto A."/>
            <person name="Ishii H."/>
            <person name="Satoh N."/>
            <person name="Nishiyama T."/>
            <person name="Hasebe M."/>
            <person name="Maruyama T."/>
            <person name="Minagawa J."/>
            <person name="Obokata J."/>
            <person name="Shigenobu S."/>
        </authorList>
    </citation>
    <scope>NUCLEOTIDE SEQUENCE [LARGE SCALE GENOMIC DNA]</scope>
</reference>
<evidence type="ECO:0000256" key="1">
    <source>
        <dbReference type="SAM" id="MobiDB-lite"/>
    </source>
</evidence>
<feature type="region of interest" description="Disordered" evidence="1">
    <location>
        <begin position="1"/>
        <end position="35"/>
    </location>
</feature>
<proteinExistence type="predicted"/>
<organism evidence="2 3">
    <name type="scientific">Plakobranchus ocellatus</name>
    <dbReference type="NCBI Taxonomy" id="259542"/>
    <lineage>
        <taxon>Eukaryota</taxon>
        <taxon>Metazoa</taxon>
        <taxon>Spiralia</taxon>
        <taxon>Lophotrochozoa</taxon>
        <taxon>Mollusca</taxon>
        <taxon>Gastropoda</taxon>
        <taxon>Heterobranchia</taxon>
        <taxon>Euthyneura</taxon>
        <taxon>Panpulmonata</taxon>
        <taxon>Sacoglossa</taxon>
        <taxon>Placobranchoidea</taxon>
        <taxon>Plakobranchidae</taxon>
        <taxon>Plakobranchus</taxon>
    </lineage>
</organism>
<dbReference type="AlphaFoldDB" id="A0AAV4APV5"/>
<protein>
    <recommendedName>
        <fullName evidence="4">Galectin</fullName>
    </recommendedName>
</protein>
<comment type="caution">
    <text evidence="2">The sequence shown here is derived from an EMBL/GenBank/DDBJ whole genome shotgun (WGS) entry which is preliminary data.</text>
</comment>
<gene>
    <name evidence="2" type="ORF">PoB_003633400</name>
</gene>
<accession>A0AAV4APV5</accession>
<name>A0AAV4APV5_9GAST</name>
<feature type="compositionally biased region" description="Pro residues" evidence="1">
    <location>
        <begin position="22"/>
        <end position="32"/>
    </location>
</feature>
<evidence type="ECO:0008006" key="4">
    <source>
        <dbReference type="Google" id="ProtNLM"/>
    </source>
</evidence>
<sequence length="88" mass="9413">MLHYRGDSEQPNSLMLIDGLPMLPPPPPPPVPAAGNHEIGLPIAFGEADTPHSPPVTYLPIIVFKSFSIVVGMGKWGAAKERLDSTQT</sequence>
<dbReference type="EMBL" id="BLXT01004129">
    <property type="protein sequence ID" value="GFO09829.1"/>
    <property type="molecule type" value="Genomic_DNA"/>
</dbReference>
<evidence type="ECO:0000313" key="3">
    <source>
        <dbReference type="Proteomes" id="UP000735302"/>
    </source>
</evidence>
<keyword evidence="3" id="KW-1185">Reference proteome</keyword>